<evidence type="ECO:0000259" key="7">
    <source>
        <dbReference type="PROSITE" id="PS50059"/>
    </source>
</evidence>
<dbReference type="SUPFAM" id="SSF54534">
    <property type="entry name" value="FKBP-like"/>
    <property type="match status" value="1"/>
</dbReference>
<dbReference type="RefSeq" id="WP_063377941.1">
    <property type="nucleotide sequence ID" value="NZ_AUXT01000180.1"/>
</dbReference>
<evidence type="ECO:0000256" key="6">
    <source>
        <dbReference type="RuleBase" id="RU003915"/>
    </source>
</evidence>
<evidence type="ECO:0000313" key="9">
    <source>
        <dbReference type="Proteomes" id="UP000076587"/>
    </source>
</evidence>
<dbReference type="Gene3D" id="2.40.10.330">
    <property type="match status" value="1"/>
</dbReference>
<evidence type="ECO:0000256" key="4">
    <source>
        <dbReference type="ARBA" id="ARBA00023235"/>
    </source>
</evidence>
<gene>
    <name evidence="8" type="ORF">N482_14365</name>
</gene>
<organism evidence="8 9">
    <name type="scientific">Pseudoalteromonas luteoviolacea NCIMB 1942</name>
    <dbReference type="NCBI Taxonomy" id="1365253"/>
    <lineage>
        <taxon>Bacteria</taxon>
        <taxon>Pseudomonadati</taxon>
        <taxon>Pseudomonadota</taxon>
        <taxon>Gammaproteobacteria</taxon>
        <taxon>Alteromonadales</taxon>
        <taxon>Pseudoalteromonadaceae</taxon>
        <taxon>Pseudoalteromonas</taxon>
    </lineage>
</organism>
<dbReference type="PANTHER" id="PTHR47861">
    <property type="entry name" value="FKBP-TYPE PEPTIDYL-PROLYL CIS-TRANS ISOMERASE SLYD"/>
    <property type="match status" value="1"/>
</dbReference>
<keyword evidence="4 5" id="KW-0413">Isomerase</keyword>
<dbReference type="EMBL" id="AUXT01000180">
    <property type="protein sequence ID" value="KZN45600.1"/>
    <property type="molecule type" value="Genomic_DNA"/>
</dbReference>
<evidence type="ECO:0000256" key="1">
    <source>
        <dbReference type="ARBA" id="ARBA00000971"/>
    </source>
</evidence>
<dbReference type="AlphaFoldDB" id="A0A167AN26"/>
<dbReference type="PANTHER" id="PTHR47861:SF4">
    <property type="entry name" value="FKBP-TYPE 16 KDA PEPTIDYL-PROLYL CIS-TRANS ISOMERASE"/>
    <property type="match status" value="1"/>
</dbReference>
<dbReference type="InterPro" id="IPR001179">
    <property type="entry name" value="PPIase_FKBP_dom"/>
</dbReference>
<accession>A0A167AN26</accession>
<proteinExistence type="inferred from homology"/>
<name>A0A167AN26_9GAMM</name>
<evidence type="ECO:0000256" key="3">
    <source>
        <dbReference type="ARBA" id="ARBA00023110"/>
    </source>
</evidence>
<evidence type="ECO:0000256" key="2">
    <source>
        <dbReference type="ARBA" id="ARBA00006577"/>
    </source>
</evidence>
<dbReference type="EC" id="5.2.1.8" evidence="6"/>
<dbReference type="OrthoDB" id="9808891at2"/>
<evidence type="ECO:0000256" key="5">
    <source>
        <dbReference type="PROSITE-ProRule" id="PRU00277"/>
    </source>
</evidence>
<comment type="caution">
    <text evidence="8">The sequence shown here is derived from an EMBL/GenBank/DDBJ whole genome shotgun (WGS) entry which is preliminary data.</text>
</comment>
<protein>
    <recommendedName>
        <fullName evidence="6">Peptidyl-prolyl cis-trans isomerase</fullName>
        <ecNumber evidence="6">5.2.1.8</ecNumber>
    </recommendedName>
</protein>
<dbReference type="InterPro" id="IPR048261">
    <property type="entry name" value="SlpA/SlyD-like_ins_sf"/>
</dbReference>
<dbReference type="PROSITE" id="PS50059">
    <property type="entry name" value="FKBP_PPIASE"/>
    <property type="match status" value="1"/>
</dbReference>
<dbReference type="NCBIfam" id="NF011676">
    <property type="entry name" value="PRK15095.1"/>
    <property type="match status" value="1"/>
</dbReference>
<comment type="catalytic activity">
    <reaction evidence="1 5 6">
        <text>[protein]-peptidylproline (omega=180) = [protein]-peptidylproline (omega=0)</text>
        <dbReference type="Rhea" id="RHEA:16237"/>
        <dbReference type="Rhea" id="RHEA-COMP:10747"/>
        <dbReference type="Rhea" id="RHEA-COMP:10748"/>
        <dbReference type="ChEBI" id="CHEBI:83833"/>
        <dbReference type="ChEBI" id="CHEBI:83834"/>
        <dbReference type="EC" id="5.2.1.8"/>
    </reaction>
</comment>
<reference evidence="8 9" key="1">
    <citation type="submission" date="2013-07" db="EMBL/GenBank/DDBJ databases">
        <title>Comparative Genomic and Metabolomic Analysis of Twelve Strains of Pseudoalteromonas luteoviolacea.</title>
        <authorList>
            <person name="Vynne N.G."/>
            <person name="Mansson M."/>
            <person name="Gram L."/>
        </authorList>
    </citation>
    <scope>NUCLEOTIDE SEQUENCE [LARGE SCALE GENOMIC DNA]</scope>
    <source>
        <strain evidence="8 9">NCIMB 1942</strain>
    </source>
</reference>
<dbReference type="PATRIC" id="fig|1365253.3.peg.3454"/>
<dbReference type="Proteomes" id="UP000076587">
    <property type="component" value="Unassembled WGS sequence"/>
</dbReference>
<sequence length="146" mass="15841">MSEQAIGPKSEVLFHYSIKLEDGSAADSTKVDNKPAKLFMGDGSLTENFESCLLGLKEGDNKSFELQPEDAFGMPNPDNIYYLDRTKFGTDTPAEVGSIIAFTQPDGTELPGLIRDVAGDSVTVDFNHPLAGQVVTFEVDILEVHN</sequence>
<dbReference type="Pfam" id="PF00254">
    <property type="entry name" value="FKBP_C"/>
    <property type="match status" value="1"/>
</dbReference>
<evidence type="ECO:0000313" key="8">
    <source>
        <dbReference type="EMBL" id="KZN45600.1"/>
    </source>
</evidence>
<dbReference type="GO" id="GO:0003755">
    <property type="term" value="F:peptidyl-prolyl cis-trans isomerase activity"/>
    <property type="evidence" value="ECO:0007669"/>
    <property type="project" value="UniProtKB-UniRule"/>
</dbReference>
<feature type="domain" description="PPIase FKBP-type" evidence="7">
    <location>
        <begin position="9"/>
        <end position="73"/>
    </location>
</feature>
<dbReference type="InterPro" id="IPR046357">
    <property type="entry name" value="PPIase_dom_sf"/>
</dbReference>
<dbReference type="Gene3D" id="3.10.50.40">
    <property type="match status" value="1"/>
</dbReference>
<keyword evidence="3 5" id="KW-0697">Rotamase</keyword>
<comment type="similarity">
    <text evidence="2 6">Belongs to the FKBP-type PPIase family.</text>
</comment>